<keyword evidence="2" id="KW-0418">Kinase</keyword>
<protein>
    <submittedName>
        <fullName evidence="2">Macaca fascicularis brain cDNA clone: QflA-16031, similar to human casein kinase 1, gamma 1 (CSNK1G1), mRNA, RefSeq: NM_022048.1</fullName>
    </submittedName>
</protein>
<evidence type="ECO:0000256" key="1">
    <source>
        <dbReference type="SAM" id="Phobius"/>
    </source>
</evidence>
<dbReference type="GO" id="GO:0016301">
    <property type="term" value="F:kinase activity"/>
    <property type="evidence" value="ECO:0007669"/>
    <property type="project" value="UniProtKB-KW"/>
</dbReference>
<keyword evidence="1" id="KW-0812">Transmembrane</keyword>
<keyword evidence="1" id="KW-0472">Membrane</keyword>
<dbReference type="AlphaFoldDB" id="I7GM81"/>
<organism evidence="2">
    <name type="scientific">Macaca fascicularis</name>
    <name type="common">Crab-eating macaque</name>
    <name type="synonym">Cynomolgus monkey</name>
    <dbReference type="NCBI Taxonomy" id="9541"/>
    <lineage>
        <taxon>Eukaryota</taxon>
        <taxon>Metazoa</taxon>
        <taxon>Chordata</taxon>
        <taxon>Craniata</taxon>
        <taxon>Vertebrata</taxon>
        <taxon>Euteleostomi</taxon>
        <taxon>Mammalia</taxon>
        <taxon>Eutheria</taxon>
        <taxon>Euarchontoglires</taxon>
        <taxon>Primates</taxon>
        <taxon>Haplorrhini</taxon>
        <taxon>Catarrhini</taxon>
        <taxon>Cercopithecidae</taxon>
        <taxon>Cercopithecinae</taxon>
        <taxon>Macaca</taxon>
    </lineage>
</organism>
<feature type="transmembrane region" description="Helical" evidence="1">
    <location>
        <begin position="51"/>
        <end position="70"/>
    </location>
</feature>
<keyword evidence="1" id="KW-1133">Transmembrane helix</keyword>
<sequence length="72" mass="8179">MLLSGSCPNLHFNVGTKWPGPTHPTLTEEETKHRHILHVCMAHRESLPFHLCGLISLSFSLFLSVFFSLYTL</sequence>
<evidence type="ECO:0000313" key="2">
    <source>
        <dbReference type="EMBL" id="BAE89006.1"/>
    </source>
</evidence>
<dbReference type="EMBL" id="AB171943">
    <property type="protein sequence ID" value="BAE89006.1"/>
    <property type="molecule type" value="mRNA"/>
</dbReference>
<reference evidence="2" key="1">
    <citation type="journal article" date="2007" name="PLoS Biol.">
        <title>Rate of evolution in brain-expressed genes in humans and other primates.</title>
        <authorList>
            <person name="Wang H.-Y."/>
            <person name="Chien H.-C."/>
            <person name="Osada N."/>
            <person name="Hashimoto K."/>
            <person name="Sugano S."/>
            <person name="Gojobori T."/>
            <person name="Chou C.-K."/>
            <person name="Tsai S.-F."/>
            <person name="Wu C.-I."/>
            <person name="Shen C.-K.J."/>
        </authorList>
    </citation>
    <scope>NUCLEOTIDE SEQUENCE</scope>
</reference>
<keyword evidence="2" id="KW-0808">Transferase</keyword>
<proteinExistence type="evidence at transcript level"/>
<name>I7GM81_MACFA</name>
<accession>I7GM81</accession>